<dbReference type="PANTHER" id="PTHR45348">
    <property type="entry name" value="HYPOTHETICAL OXIDOREDUCTASE (EUROFUNG)"/>
    <property type="match status" value="1"/>
</dbReference>
<reference evidence="7 8" key="1">
    <citation type="journal article" date="2018" name="Sci. Rep.">
        <title>Comparative genomics provides insights into the lifestyle and reveals functional heterogeneity of dark septate endophytic fungi.</title>
        <authorList>
            <person name="Knapp D.G."/>
            <person name="Nemeth J.B."/>
            <person name="Barry K."/>
            <person name="Hainaut M."/>
            <person name="Henrissat B."/>
            <person name="Johnson J."/>
            <person name="Kuo A."/>
            <person name="Lim J.H.P."/>
            <person name="Lipzen A."/>
            <person name="Nolan M."/>
            <person name="Ohm R.A."/>
            <person name="Tamas L."/>
            <person name="Grigoriev I.V."/>
            <person name="Spatafora J.W."/>
            <person name="Nagy L.G."/>
            <person name="Kovacs G.M."/>
        </authorList>
    </citation>
    <scope>NUCLEOTIDE SEQUENCE [LARGE SCALE GENOMIC DNA]</scope>
    <source>
        <strain evidence="7 8">DSE2036</strain>
    </source>
</reference>
<gene>
    <name evidence="7" type="ORF">DM02DRAFT_694191</name>
</gene>
<keyword evidence="4" id="KW-0521">NADP</keyword>
<keyword evidence="5" id="KW-0560">Oxidoreductase</keyword>
<accession>A0A2V1DA18</accession>
<keyword evidence="8" id="KW-1185">Reference proteome</keyword>
<dbReference type="SUPFAM" id="SSF51735">
    <property type="entry name" value="NAD(P)-binding Rossmann-fold domains"/>
    <property type="match status" value="1"/>
</dbReference>
<evidence type="ECO:0000256" key="4">
    <source>
        <dbReference type="ARBA" id="ARBA00022857"/>
    </source>
</evidence>
<protein>
    <submittedName>
        <fullName evidence="7">Putative zinc binding dehydrogenase</fullName>
    </submittedName>
</protein>
<dbReference type="Pfam" id="PF08240">
    <property type="entry name" value="ADH_N"/>
    <property type="match status" value="1"/>
</dbReference>
<evidence type="ECO:0000313" key="7">
    <source>
        <dbReference type="EMBL" id="PVH94044.1"/>
    </source>
</evidence>
<evidence type="ECO:0000256" key="5">
    <source>
        <dbReference type="ARBA" id="ARBA00023002"/>
    </source>
</evidence>
<dbReference type="Gene3D" id="3.90.180.10">
    <property type="entry name" value="Medium-chain alcohol dehydrogenases, catalytic domain"/>
    <property type="match status" value="1"/>
</dbReference>
<dbReference type="Gene3D" id="3.40.50.720">
    <property type="entry name" value="NAD(P)-binding Rossmann-like Domain"/>
    <property type="match status" value="1"/>
</dbReference>
<dbReference type="InterPro" id="IPR036291">
    <property type="entry name" value="NAD(P)-bd_dom_sf"/>
</dbReference>
<organism evidence="7 8">
    <name type="scientific">Periconia macrospinosa</name>
    <dbReference type="NCBI Taxonomy" id="97972"/>
    <lineage>
        <taxon>Eukaryota</taxon>
        <taxon>Fungi</taxon>
        <taxon>Dikarya</taxon>
        <taxon>Ascomycota</taxon>
        <taxon>Pezizomycotina</taxon>
        <taxon>Dothideomycetes</taxon>
        <taxon>Pleosporomycetidae</taxon>
        <taxon>Pleosporales</taxon>
        <taxon>Massarineae</taxon>
        <taxon>Periconiaceae</taxon>
        <taxon>Periconia</taxon>
    </lineage>
</organism>
<dbReference type="Proteomes" id="UP000244855">
    <property type="component" value="Unassembled WGS sequence"/>
</dbReference>
<evidence type="ECO:0000313" key="8">
    <source>
        <dbReference type="Proteomes" id="UP000244855"/>
    </source>
</evidence>
<dbReference type="InterPro" id="IPR047122">
    <property type="entry name" value="Trans-enoyl_RdTase-like"/>
</dbReference>
<sequence length="341" mass="36967">MARTFQTAIIQSPKAQNTASTELSLTVAHDLATPCLPLSSPYHVLIRVLAVALNPTDFKIIKHFAMPGRVVGCYFCGVVEVGLASHPGGTRVCGGMFPARFSQYVVVDVRLLIKVPSSLTNLQGAALGGVGWGTAGLALLGKDALSLPEEREGSRKSKPILVYGGATATGTMALQVLKMCAFFGPNTSVVHYTSPDYEATILFIAQRPIRHVLDCITSVESAATCFRVIARVGGRYACLEMLPEAWRTRRAVKIREVMGYECLGVPVDFGPESSYSRKADTGAFDACIRWAKRLQDLVDSGLIQPHPIREIEGKWDGIIRGLHMQQRGEVRGEKPVVNIEA</sequence>
<evidence type="ECO:0000256" key="1">
    <source>
        <dbReference type="ARBA" id="ARBA00008072"/>
    </source>
</evidence>
<dbReference type="AlphaFoldDB" id="A0A2V1DA18"/>
<dbReference type="InterPro" id="IPR013154">
    <property type="entry name" value="ADH-like_N"/>
</dbReference>
<dbReference type="SMART" id="SM00829">
    <property type="entry name" value="PKS_ER"/>
    <property type="match status" value="1"/>
</dbReference>
<dbReference type="PANTHER" id="PTHR45348:SF1">
    <property type="entry name" value="TRANS-ENOYL REDUCTASE STHE"/>
    <property type="match status" value="1"/>
</dbReference>
<feature type="domain" description="Enoyl reductase (ER)" evidence="6">
    <location>
        <begin position="29"/>
        <end position="337"/>
    </location>
</feature>
<dbReference type="GO" id="GO:0016651">
    <property type="term" value="F:oxidoreductase activity, acting on NAD(P)H"/>
    <property type="evidence" value="ECO:0007669"/>
    <property type="project" value="InterPro"/>
</dbReference>
<comment type="subunit">
    <text evidence="2">Monomer.</text>
</comment>
<evidence type="ECO:0000259" key="6">
    <source>
        <dbReference type="SMART" id="SM00829"/>
    </source>
</evidence>
<proteinExistence type="inferred from homology"/>
<evidence type="ECO:0000256" key="3">
    <source>
        <dbReference type="ARBA" id="ARBA00022741"/>
    </source>
</evidence>
<evidence type="ECO:0000256" key="2">
    <source>
        <dbReference type="ARBA" id="ARBA00011245"/>
    </source>
</evidence>
<keyword evidence="3" id="KW-0547">Nucleotide-binding</keyword>
<dbReference type="STRING" id="97972.A0A2V1DA18"/>
<dbReference type="InterPro" id="IPR011032">
    <property type="entry name" value="GroES-like_sf"/>
</dbReference>
<name>A0A2V1DA18_9PLEO</name>
<dbReference type="InterPro" id="IPR020843">
    <property type="entry name" value="ER"/>
</dbReference>
<comment type="similarity">
    <text evidence="1">Belongs to the zinc-containing alcohol dehydrogenase family.</text>
</comment>
<dbReference type="CDD" id="cd08249">
    <property type="entry name" value="enoyl_reductase_like"/>
    <property type="match status" value="1"/>
</dbReference>
<dbReference type="EMBL" id="KZ805553">
    <property type="protein sequence ID" value="PVH94044.1"/>
    <property type="molecule type" value="Genomic_DNA"/>
</dbReference>
<dbReference type="GO" id="GO:0000166">
    <property type="term" value="F:nucleotide binding"/>
    <property type="evidence" value="ECO:0007669"/>
    <property type="project" value="UniProtKB-KW"/>
</dbReference>
<dbReference type="OrthoDB" id="48317at2759"/>
<dbReference type="SUPFAM" id="SSF50129">
    <property type="entry name" value="GroES-like"/>
    <property type="match status" value="1"/>
</dbReference>